<dbReference type="FunFam" id="3.10.20.370:FF:000001">
    <property type="entry name" value="Retrovirus-related Pol polyprotein from transposon 17.6-like protein"/>
    <property type="match status" value="1"/>
</dbReference>
<proteinExistence type="predicted"/>
<dbReference type="Gene3D" id="1.10.340.70">
    <property type="match status" value="1"/>
</dbReference>
<feature type="compositionally biased region" description="Basic and acidic residues" evidence="8">
    <location>
        <begin position="666"/>
        <end position="676"/>
    </location>
</feature>
<dbReference type="Gene3D" id="3.10.20.370">
    <property type="match status" value="1"/>
</dbReference>
<evidence type="ECO:0000313" key="11">
    <source>
        <dbReference type="Proteomes" id="UP000887159"/>
    </source>
</evidence>
<dbReference type="Proteomes" id="UP000887159">
    <property type="component" value="Unassembled WGS sequence"/>
</dbReference>
<evidence type="ECO:0000256" key="2">
    <source>
        <dbReference type="ARBA" id="ARBA00022679"/>
    </source>
</evidence>
<keyword evidence="5" id="KW-0255">Endonuclease</keyword>
<accession>A0A8X7BMP9</accession>
<keyword evidence="3" id="KW-0548">Nucleotidyltransferase</keyword>
<keyword evidence="6" id="KW-0378">Hydrolase</keyword>
<dbReference type="GO" id="GO:0003676">
    <property type="term" value="F:nucleic acid binding"/>
    <property type="evidence" value="ECO:0007669"/>
    <property type="project" value="InterPro"/>
</dbReference>
<gene>
    <name evidence="10" type="primary">POL</name>
    <name evidence="10" type="ORF">TNCV_4843591</name>
</gene>
<dbReference type="SUPFAM" id="SSF53098">
    <property type="entry name" value="Ribonuclease H-like"/>
    <property type="match status" value="1"/>
</dbReference>
<dbReference type="InterPro" id="IPR041373">
    <property type="entry name" value="RT_RNaseH"/>
</dbReference>
<sequence length="738" mass="85406">MTPVDLPYVPILLNETFITTLWNTEAEKSFISEEVYHKYFSYQPRQKTKERVVTAQGAPCCHLGIDFMKESKLTLDFDQKSLIIPDDQIKQLPKVEKPVEIDLKLKQKLRNLFNGFKGLFSDQPGLTHVLFHEIDTGDKRLFNLFTDASGVGIGAVLSQNHRPIAFASRTLNKEERNYTVTERECLAVIWALNKFKTYFGSLPVKQREDPELGHIYRYLEKPDDGSVNATVCEGWSQDFKIIDGLLFYAKYSTTLGELRVYIPGSLREAIMQEFHDLPLASHLGKRKTYLKLRDTCYFPYMRKYIFEYVSTCDRCQKFNYKNALQAGRLIPIVSKYPNEIVTLDLLGPYPASRPERYRFLLVITDHFTKWSELIPLRKASAQAIANALFENYISRYGAPISLISDNGSQFNPRPQANLTERVNRNLVQMIACFVKENHENWDRFLHEFAFALRTSVNETTNKTPAELFLCTKIITPFSKLINVTEGDECVARNIEKIFDEARQNMRKQHKTWEKYYNRKRREVTIKVNDLVLRSSNGSSRLHPGKFKGSRKTSSEESNGRKLNKDNAGWEDPRLKRKVGSNWPVDRKDLNRSKICRKRSLQGSEHRDQKRPTPVPKQGIKRAIPSNVSSQNYKYRRYNNPSQGSRSIAGPSHQRDNRQGKPPTKGSKQERAAERRPVRSKQATAVRPCPYYLRSRVKQPEGIPEERRSIEIDSIPQNNIRRRSLSMETLDGDSVDRSE</sequence>
<dbReference type="GO" id="GO:0016787">
    <property type="term" value="F:hydrolase activity"/>
    <property type="evidence" value="ECO:0007669"/>
    <property type="project" value="UniProtKB-KW"/>
</dbReference>
<dbReference type="Gene3D" id="3.30.420.10">
    <property type="entry name" value="Ribonuclease H-like superfamily/Ribonuclease H"/>
    <property type="match status" value="2"/>
</dbReference>
<keyword evidence="7" id="KW-0695">RNA-directed DNA polymerase</keyword>
<feature type="domain" description="Integrase catalytic" evidence="9">
    <location>
        <begin position="333"/>
        <end position="432"/>
    </location>
</feature>
<keyword evidence="4" id="KW-0540">Nuclease</keyword>
<dbReference type="InterPro" id="IPR036397">
    <property type="entry name" value="RNaseH_sf"/>
</dbReference>
<dbReference type="PANTHER" id="PTHR37984">
    <property type="entry name" value="PROTEIN CBG26694"/>
    <property type="match status" value="1"/>
</dbReference>
<dbReference type="PROSITE" id="PS50994">
    <property type="entry name" value="INTEGRASE"/>
    <property type="match status" value="1"/>
</dbReference>
<dbReference type="InterPro" id="IPR001584">
    <property type="entry name" value="Integrase_cat-core"/>
</dbReference>
<evidence type="ECO:0000256" key="7">
    <source>
        <dbReference type="ARBA" id="ARBA00022918"/>
    </source>
</evidence>
<name>A0A8X7BMP9_TRICX</name>
<evidence type="ECO:0000256" key="4">
    <source>
        <dbReference type="ARBA" id="ARBA00022722"/>
    </source>
</evidence>
<evidence type="ECO:0000313" key="10">
    <source>
        <dbReference type="EMBL" id="GFY35987.1"/>
    </source>
</evidence>
<dbReference type="GO" id="GO:0003964">
    <property type="term" value="F:RNA-directed DNA polymerase activity"/>
    <property type="evidence" value="ECO:0007669"/>
    <property type="project" value="UniProtKB-KW"/>
</dbReference>
<organism evidence="10 11">
    <name type="scientific">Trichonephila clavipes</name>
    <name type="common">Golden silk orbweaver</name>
    <name type="synonym">Nephila clavipes</name>
    <dbReference type="NCBI Taxonomy" id="2585209"/>
    <lineage>
        <taxon>Eukaryota</taxon>
        <taxon>Metazoa</taxon>
        <taxon>Ecdysozoa</taxon>
        <taxon>Arthropoda</taxon>
        <taxon>Chelicerata</taxon>
        <taxon>Arachnida</taxon>
        <taxon>Araneae</taxon>
        <taxon>Araneomorphae</taxon>
        <taxon>Entelegynae</taxon>
        <taxon>Araneoidea</taxon>
        <taxon>Nephilidae</taxon>
        <taxon>Trichonephila</taxon>
    </lineage>
</organism>
<evidence type="ECO:0000256" key="8">
    <source>
        <dbReference type="SAM" id="MobiDB-lite"/>
    </source>
</evidence>
<reference evidence="10" key="1">
    <citation type="submission" date="2020-08" db="EMBL/GenBank/DDBJ databases">
        <title>Multicomponent nature underlies the extraordinary mechanical properties of spider dragline silk.</title>
        <authorList>
            <person name="Kono N."/>
            <person name="Nakamura H."/>
            <person name="Mori M."/>
            <person name="Yoshida Y."/>
            <person name="Ohtoshi R."/>
            <person name="Malay A.D."/>
            <person name="Moran D.A.P."/>
            <person name="Tomita M."/>
            <person name="Numata K."/>
            <person name="Arakawa K."/>
        </authorList>
    </citation>
    <scope>NUCLEOTIDE SEQUENCE</scope>
</reference>
<dbReference type="Pfam" id="PF17917">
    <property type="entry name" value="RT_RNaseH"/>
    <property type="match status" value="1"/>
</dbReference>
<comment type="caution">
    <text evidence="10">The sequence shown here is derived from an EMBL/GenBank/DDBJ whole genome shotgun (WGS) entry which is preliminary data.</text>
</comment>
<evidence type="ECO:0000259" key="9">
    <source>
        <dbReference type="PROSITE" id="PS50994"/>
    </source>
</evidence>
<evidence type="ECO:0000256" key="1">
    <source>
        <dbReference type="ARBA" id="ARBA00012493"/>
    </source>
</evidence>
<feature type="region of interest" description="Disordered" evidence="8">
    <location>
        <begin position="534"/>
        <end position="738"/>
    </location>
</feature>
<feature type="compositionally biased region" description="Polar residues" evidence="8">
    <location>
        <begin position="625"/>
        <end position="645"/>
    </location>
</feature>
<dbReference type="GO" id="GO:0042575">
    <property type="term" value="C:DNA polymerase complex"/>
    <property type="evidence" value="ECO:0007669"/>
    <property type="project" value="UniProtKB-ARBA"/>
</dbReference>
<evidence type="ECO:0000256" key="6">
    <source>
        <dbReference type="ARBA" id="ARBA00022801"/>
    </source>
</evidence>
<dbReference type="GO" id="GO:0015074">
    <property type="term" value="P:DNA integration"/>
    <property type="evidence" value="ECO:0007669"/>
    <property type="project" value="InterPro"/>
</dbReference>
<dbReference type="FunFam" id="1.10.340.70:FF:000001">
    <property type="entry name" value="Retrovirus-related Pol polyprotein from transposon gypsy-like Protein"/>
    <property type="match status" value="1"/>
</dbReference>
<evidence type="ECO:0000256" key="5">
    <source>
        <dbReference type="ARBA" id="ARBA00022759"/>
    </source>
</evidence>
<dbReference type="SUPFAM" id="SSF56672">
    <property type="entry name" value="DNA/RNA polymerases"/>
    <property type="match status" value="1"/>
</dbReference>
<dbReference type="InterPro" id="IPR043502">
    <property type="entry name" value="DNA/RNA_pol_sf"/>
</dbReference>
<dbReference type="InterPro" id="IPR041588">
    <property type="entry name" value="Integrase_H2C2"/>
</dbReference>
<keyword evidence="11" id="KW-1185">Reference proteome</keyword>
<dbReference type="PANTHER" id="PTHR37984:SF5">
    <property type="entry name" value="PROTEIN NYNRIN-LIKE"/>
    <property type="match status" value="1"/>
</dbReference>
<dbReference type="InterPro" id="IPR050951">
    <property type="entry name" value="Retrovirus_Pol_polyprotein"/>
</dbReference>
<evidence type="ECO:0000256" key="3">
    <source>
        <dbReference type="ARBA" id="ARBA00022695"/>
    </source>
</evidence>
<feature type="compositionally biased region" description="Basic and acidic residues" evidence="8">
    <location>
        <begin position="552"/>
        <end position="564"/>
    </location>
</feature>
<keyword evidence="2" id="KW-0808">Transferase</keyword>
<protein>
    <recommendedName>
        <fullName evidence="1">RNA-directed DNA polymerase</fullName>
        <ecNumber evidence="1">2.7.7.49</ecNumber>
    </recommendedName>
</protein>
<dbReference type="GO" id="GO:0004519">
    <property type="term" value="F:endonuclease activity"/>
    <property type="evidence" value="ECO:0007669"/>
    <property type="project" value="UniProtKB-KW"/>
</dbReference>
<dbReference type="EC" id="2.7.7.49" evidence="1"/>
<dbReference type="InterPro" id="IPR012337">
    <property type="entry name" value="RNaseH-like_sf"/>
</dbReference>
<dbReference type="AlphaFoldDB" id="A0A8X7BMP9"/>
<dbReference type="Pfam" id="PF17921">
    <property type="entry name" value="Integrase_H2C2"/>
    <property type="match status" value="1"/>
</dbReference>
<dbReference type="EMBL" id="BMAU01021435">
    <property type="protein sequence ID" value="GFY35987.1"/>
    <property type="molecule type" value="Genomic_DNA"/>
</dbReference>